<proteinExistence type="predicted"/>
<comment type="caution">
    <text evidence="1">The sequence shown here is derived from an EMBL/GenBank/DDBJ whole genome shotgun (WGS) entry which is preliminary data.</text>
</comment>
<organism evidence="1 2">
    <name type="scientific">Persea americana</name>
    <name type="common">Avocado</name>
    <dbReference type="NCBI Taxonomy" id="3435"/>
    <lineage>
        <taxon>Eukaryota</taxon>
        <taxon>Viridiplantae</taxon>
        <taxon>Streptophyta</taxon>
        <taxon>Embryophyta</taxon>
        <taxon>Tracheophyta</taxon>
        <taxon>Spermatophyta</taxon>
        <taxon>Magnoliopsida</taxon>
        <taxon>Magnoliidae</taxon>
        <taxon>Laurales</taxon>
        <taxon>Lauraceae</taxon>
        <taxon>Persea</taxon>
    </lineage>
</organism>
<dbReference type="Proteomes" id="UP001234297">
    <property type="component" value="Chromosome 12"/>
</dbReference>
<name>A0ACC2K6Z3_PERAE</name>
<protein>
    <submittedName>
        <fullName evidence="1">Uncharacterized protein</fullName>
    </submittedName>
</protein>
<dbReference type="EMBL" id="CM056820">
    <property type="protein sequence ID" value="KAJ8616856.1"/>
    <property type="molecule type" value="Genomic_DNA"/>
</dbReference>
<gene>
    <name evidence="1" type="ORF">MRB53_036228</name>
</gene>
<keyword evidence="2" id="KW-1185">Reference proteome</keyword>
<accession>A0ACC2K6Z3</accession>
<reference evidence="1 2" key="1">
    <citation type="journal article" date="2022" name="Hortic Res">
        <title>A haplotype resolved chromosomal level avocado genome allows analysis of novel avocado genes.</title>
        <authorList>
            <person name="Nath O."/>
            <person name="Fletcher S.J."/>
            <person name="Hayward A."/>
            <person name="Shaw L.M."/>
            <person name="Masouleh A.K."/>
            <person name="Furtado A."/>
            <person name="Henry R.J."/>
            <person name="Mitter N."/>
        </authorList>
    </citation>
    <scope>NUCLEOTIDE SEQUENCE [LARGE SCALE GENOMIC DNA]</scope>
    <source>
        <strain evidence="2">cv. Hass</strain>
    </source>
</reference>
<evidence type="ECO:0000313" key="2">
    <source>
        <dbReference type="Proteomes" id="UP001234297"/>
    </source>
</evidence>
<sequence>MQNHPSATTTTWHRIGIGKSPSHSPPLLSARPPARPPSSFFPSPSAIQLRLMMNPVGAPSKHNSLLVRGE</sequence>
<evidence type="ECO:0000313" key="1">
    <source>
        <dbReference type="EMBL" id="KAJ8616856.1"/>
    </source>
</evidence>